<keyword evidence="2" id="KW-1185">Reference proteome</keyword>
<proteinExistence type="predicted"/>
<dbReference type="RefSeq" id="WP_099095815.1">
    <property type="nucleotide sequence ID" value="NZ_PDNU01000021.1"/>
</dbReference>
<evidence type="ECO:0000313" key="2">
    <source>
        <dbReference type="Proteomes" id="UP000223527"/>
    </source>
</evidence>
<dbReference type="AlphaFoldDB" id="A0A2C6Z845"/>
<evidence type="ECO:0000313" key="1">
    <source>
        <dbReference type="EMBL" id="PHK94671.1"/>
    </source>
</evidence>
<dbReference type="Proteomes" id="UP000223527">
    <property type="component" value="Unassembled WGS sequence"/>
</dbReference>
<dbReference type="EMBL" id="PDNU01000021">
    <property type="protein sequence ID" value="PHK94671.1"/>
    <property type="molecule type" value="Genomic_DNA"/>
</dbReference>
<name>A0A2C6Z845_9PROT</name>
<protein>
    <recommendedName>
        <fullName evidence="3">RiboL-PSP-HEPN domain-containing protein</fullName>
    </recommendedName>
</protein>
<sequence>MRKISPEAVRDDFRQQLQDLAAFHQTGFAAFTTEADQSTQTERSLLAAAVSWEGFVSDMFIAYINRDATRFKQHLTQSFNDHLDTAAKPRRVFDSFGKLDFPKHLKKADVQALADNVGNNITFPNYAELERRAGIWLIPAHAAKFSGLTAQQKAVIDSVIALRNHIAHRSQRSLDAMNNTLAAGALYPTGIQRGPNRFHMVGAWLKARPVGSPNTRFDLVMRILDSVAATF</sequence>
<comment type="caution">
    <text evidence="1">The sequence shown here is derived from an EMBL/GenBank/DDBJ whole genome shotgun (WGS) entry which is preliminary data.</text>
</comment>
<dbReference type="OrthoDB" id="8445024at2"/>
<reference evidence="1 2" key="1">
    <citation type="submission" date="2017-10" db="EMBL/GenBank/DDBJ databases">
        <authorList>
            <person name="Banno H."/>
            <person name="Chua N.-H."/>
        </authorList>
    </citation>
    <scope>NUCLEOTIDE SEQUENCE [LARGE SCALE GENOMIC DNA]</scope>
    <source>
        <strain evidence="1 2">YW11</strain>
    </source>
</reference>
<gene>
    <name evidence="1" type="ORF">CR162_12125</name>
</gene>
<accession>A0A2C6Z845</accession>
<organism evidence="1 2">
    <name type="scientific">Teichococcus rhizosphaerae</name>
    <dbReference type="NCBI Taxonomy" id="1335062"/>
    <lineage>
        <taxon>Bacteria</taxon>
        <taxon>Pseudomonadati</taxon>
        <taxon>Pseudomonadota</taxon>
        <taxon>Alphaproteobacteria</taxon>
        <taxon>Acetobacterales</taxon>
        <taxon>Roseomonadaceae</taxon>
        <taxon>Roseomonas</taxon>
    </lineage>
</organism>
<evidence type="ECO:0008006" key="3">
    <source>
        <dbReference type="Google" id="ProtNLM"/>
    </source>
</evidence>